<evidence type="ECO:0008006" key="3">
    <source>
        <dbReference type="Google" id="ProtNLM"/>
    </source>
</evidence>
<organism evidence="1 2">
    <name type="scientific">Virgibacillus phasianinus</name>
    <dbReference type="NCBI Taxonomy" id="2017483"/>
    <lineage>
        <taxon>Bacteria</taxon>
        <taxon>Bacillati</taxon>
        <taxon>Bacillota</taxon>
        <taxon>Bacilli</taxon>
        <taxon>Bacillales</taxon>
        <taxon>Bacillaceae</taxon>
        <taxon>Virgibacillus</taxon>
    </lineage>
</organism>
<dbReference type="AlphaFoldDB" id="A0A220TZ55"/>
<name>A0A220TZ55_9BACI</name>
<dbReference type="Proteomes" id="UP000198312">
    <property type="component" value="Chromosome"/>
</dbReference>
<dbReference type="OrthoDB" id="2890046at2"/>
<accession>A0A220TZ55</accession>
<sequence length="70" mass="7428">MFAETFAAELASRTGSSVEVATDSNLIEGILSTVTAELVLVIDVSSGYGQNTKLYISVDAINFVRFPRAA</sequence>
<evidence type="ECO:0000313" key="2">
    <source>
        <dbReference type="Proteomes" id="UP000198312"/>
    </source>
</evidence>
<keyword evidence="2" id="KW-1185">Reference proteome</keyword>
<reference evidence="1 2" key="1">
    <citation type="submission" date="2017-07" db="EMBL/GenBank/DDBJ databases">
        <title>Virgibacillus sp. LM2416.</title>
        <authorList>
            <person name="Tak E.J."/>
            <person name="Bae J.-W."/>
        </authorList>
    </citation>
    <scope>NUCLEOTIDE SEQUENCE [LARGE SCALE GENOMIC DNA]</scope>
    <source>
        <strain evidence="1 2">LM2416</strain>
    </source>
</reference>
<gene>
    <name evidence="1" type="ORF">CFK37_02240</name>
</gene>
<dbReference type="RefSeq" id="WP_089060374.1">
    <property type="nucleotide sequence ID" value="NZ_CP022315.1"/>
</dbReference>
<dbReference type="KEGG" id="vil:CFK37_02240"/>
<dbReference type="EMBL" id="CP022315">
    <property type="protein sequence ID" value="ASK61097.1"/>
    <property type="molecule type" value="Genomic_DNA"/>
</dbReference>
<protein>
    <recommendedName>
        <fullName evidence="3">DUF2642 domain-containing protein</fullName>
    </recommendedName>
</protein>
<proteinExistence type="predicted"/>
<evidence type="ECO:0000313" key="1">
    <source>
        <dbReference type="EMBL" id="ASK61097.1"/>
    </source>
</evidence>